<dbReference type="SMART" id="SM00517">
    <property type="entry name" value="PolyA"/>
    <property type="match status" value="1"/>
</dbReference>
<dbReference type="PROSITE" id="PS51309">
    <property type="entry name" value="PABC"/>
    <property type="match status" value="1"/>
</dbReference>
<dbReference type="SMART" id="SM00360">
    <property type="entry name" value="RRM"/>
    <property type="match status" value="1"/>
</dbReference>
<keyword evidence="7" id="KW-1185">Reference proteome</keyword>
<dbReference type="AlphaFoldDB" id="A0A0V0QH20"/>
<evidence type="ECO:0000259" key="4">
    <source>
        <dbReference type="PROSITE" id="PS50102"/>
    </source>
</evidence>
<dbReference type="Proteomes" id="UP000054937">
    <property type="component" value="Unassembled WGS sequence"/>
</dbReference>
<dbReference type="InParanoid" id="A0A0V0QH20"/>
<gene>
    <name evidence="6" type="ORF">PPERSA_01490</name>
</gene>
<sequence length="647" mass="76071">MVRSFQKGIVIDNLPSYITQEMLFHEFKNQKIDGALTFKVTKVNNQSKKNFFKTVDPKLAKKQSEDEQTFVKAFVGFSDLGAAIKARNQLTHTKVISKLSDVPSRVALIISKDKESAYSKSNFVLMNLPENINIREFDEKIQQYGSLVSTNIERGKGFVQFLDDKEAKEFQKACLNKQVQFDGKPVEVHILKKQEPKKTKTTLYFKEYPQTFPESEQEEAKKTIEAHLKEVLKEFQEEISSIVVSFSVDFKKPYSFVNFKTEEATAKAEKVYKESEVKDKFNFVSLPNPNYKYNDNKHFVYIKPLKLDVTDKSLTEVLQKILGSDGVESVRVKRPTHPRYQDSQFATILTKEANKQDYIKEALNEKSPHFEKEFLALFTQDNKTKNTVCSCYPYSRHQAYLARRQQKMFQNNNYNQQFQQQQLMGRNMPQMMFGMFPMQNQFMPQQFMMPPQPFQQPYFQNMQQGQQRRHFSQKPQYQNNQGHFQNRHQSQGNQNLRQGPPQGRPNYQQNRQQQQNQFQKHRQPQQKFQPGRGGHQQPQQQQKPQQQQPVQPKKILQPKKIDPVQQLRNNLATFKKQEKRNQIQVLGQLIYPKVAELAKNKVLVNKIIQMLVDLETFEVEEVLELLEDRQSLVERVQESEELLQQQQ</sequence>
<dbReference type="InterPro" id="IPR036053">
    <property type="entry name" value="PABP-dom"/>
</dbReference>
<accession>A0A0V0QH20</accession>
<reference evidence="6 7" key="1">
    <citation type="journal article" date="2015" name="Sci. Rep.">
        <title>Genome of the facultative scuticociliatosis pathogen Pseudocohnilembus persalinus provides insight into its virulence through horizontal gene transfer.</title>
        <authorList>
            <person name="Xiong J."/>
            <person name="Wang G."/>
            <person name="Cheng J."/>
            <person name="Tian M."/>
            <person name="Pan X."/>
            <person name="Warren A."/>
            <person name="Jiang C."/>
            <person name="Yuan D."/>
            <person name="Miao W."/>
        </authorList>
    </citation>
    <scope>NUCLEOTIDE SEQUENCE [LARGE SCALE GENOMIC DNA]</scope>
    <source>
        <strain evidence="6">36N120E</strain>
    </source>
</reference>
<evidence type="ECO:0000256" key="2">
    <source>
        <dbReference type="PROSITE-ProRule" id="PRU00176"/>
    </source>
</evidence>
<feature type="compositionally biased region" description="Polar residues" evidence="3">
    <location>
        <begin position="473"/>
        <end position="496"/>
    </location>
</feature>
<dbReference type="SUPFAM" id="SSF54928">
    <property type="entry name" value="RNA-binding domain, RBD"/>
    <property type="match status" value="2"/>
</dbReference>
<feature type="domain" description="RRM" evidence="4">
    <location>
        <begin position="121"/>
        <end position="193"/>
    </location>
</feature>
<name>A0A0V0QH20_PSEPJ</name>
<dbReference type="OMA" id="CESQRKH"/>
<comment type="similarity">
    <text evidence="1">Belongs to the polyadenylate-binding protein type-1 family.</text>
</comment>
<dbReference type="EMBL" id="LDAU01000170">
    <property type="protein sequence ID" value="KRX01587.1"/>
    <property type="molecule type" value="Genomic_DNA"/>
</dbReference>
<organism evidence="6 7">
    <name type="scientific">Pseudocohnilembus persalinus</name>
    <name type="common">Ciliate</name>
    <dbReference type="NCBI Taxonomy" id="266149"/>
    <lineage>
        <taxon>Eukaryota</taxon>
        <taxon>Sar</taxon>
        <taxon>Alveolata</taxon>
        <taxon>Ciliophora</taxon>
        <taxon>Intramacronucleata</taxon>
        <taxon>Oligohymenophorea</taxon>
        <taxon>Scuticociliatia</taxon>
        <taxon>Philasterida</taxon>
        <taxon>Pseudocohnilembidae</taxon>
        <taxon>Pseudocohnilembus</taxon>
    </lineage>
</organism>
<feature type="region of interest" description="Disordered" evidence="3">
    <location>
        <begin position="462"/>
        <end position="562"/>
    </location>
</feature>
<dbReference type="GO" id="GO:0003723">
    <property type="term" value="F:RNA binding"/>
    <property type="evidence" value="ECO:0007669"/>
    <property type="project" value="UniProtKB-UniRule"/>
</dbReference>
<evidence type="ECO:0000313" key="6">
    <source>
        <dbReference type="EMBL" id="KRX01587.1"/>
    </source>
</evidence>
<feature type="compositionally biased region" description="Low complexity" evidence="3">
    <location>
        <begin position="525"/>
        <end position="555"/>
    </location>
</feature>
<dbReference type="SUPFAM" id="SSF63570">
    <property type="entry name" value="PABC (PABP) domain"/>
    <property type="match status" value="1"/>
</dbReference>
<dbReference type="InterPro" id="IPR002004">
    <property type="entry name" value="PABP_HYD_C"/>
</dbReference>
<keyword evidence="2" id="KW-0694">RNA-binding</keyword>
<feature type="domain" description="PABC" evidence="5">
    <location>
        <begin position="566"/>
        <end position="647"/>
    </location>
</feature>
<proteinExistence type="inferred from homology"/>
<dbReference type="InterPro" id="IPR000504">
    <property type="entry name" value="RRM_dom"/>
</dbReference>
<evidence type="ECO:0000313" key="7">
    <source>
        <dbReference type="Proteomes" id="UP000054937"/>
    </source>
</evidence>
<evidence type="ECO:0000256" key="3">
    <source>
        <dbReference type="SAM" id="MobiDB-lite"/>
    </source>
</evidence>
<evidence type="ECO:0000256" key="1">
    <source>
        <dbReference type="ARBA" id="ARBA00008557"/>
    </source>
</evidence>
<dbReference type="PROSITE" id="PS50102">
    <property type="entry name" value="RRM"/>
    <property type="match status" value="1"/>
</dbReference>
<dbReference type="InterPro" id="IPR012677">
    <property type="entry name" value="Nucleotide-bd_a/b_plait_sf"/>
</dbReference>
<dbReference type="Pfam" id="PF00658">
    <property type="entry name" value="MLLE"/>
    <property type="match status" value="1"/>
</dbReference>
<dbReference type="Gene3D" id="3.30.70.330">
    <property type="match status" value="3"/>
</dbReference>
<evidence type="ECO:0000259" key="5">
    <source>
        <dbReference type="PROSITE" id="PS51309"/>
    </source>
</evidence>
<feature type="compositionally biased region" description="Low complexity" evidence="3">
    <location>
        <begin position="497"/>
        <end position="518"/>
    </location>
</feature>
<protein>
    <submittedName>
        <fullName evidence="6">Polyadenylate-binding protein/Hyperplastic disc protein</fullName>
    </submittedName>
</protein>
<dbReference type="OrthoDB" id="304530at2759"/>
<comment type="caution">
    <text evidence="6">The sequence shown here is derived from an EMBL/GenBank/DDBJ whole genome shotgun (WGS) entry which is preliminary data.</text>
</comment>
<dbReference type="InterPro" id="IPR035979">
    <property type="entry name" value="RBD_domain_sf"/>
</dbReference>
<dbReference type="Gene3D" id="1.10.1900.10">
    <property type="entry name" value="c-terminal domain of poly(a) binding protein"/>
    <property type="match status" value="1"/>
</dbReference>
<dbReference type="CDD" id="cd00590">
    <property type="entry name" value="RRM_SF"/>
    <property type="match status" value="2"/>
</dbReference>